<accession>A0ACC2P0D4</accession>
<dbReference type="EMBL" id="CM056742">
    <property type="protein sequence ID" value="KAJ8676913.1"/>
    <property type="molecule type" value="Genomic_DNA"/>
</dbReference>
<dbReference type="Proteomes" id="UP001239111">
    <property type="component" value="Chromosome 2"/>
</dbReference>
<keyword evidence="2" id="KW-1185">Reference proteome</keyword>
<organism evidence="1 2">
    <name type="scientific">Eretmocerus hayati</name>
    <dbReference type="NCBI Taxonomy" id="131215"/>
    <lineage>
        <taxon>Eukaryota</taxon>
        <taxon>Metazoa</taxon>
        <taxon>Ecdysozoa</taxon>
        <taxon>Arthropoda</taxon>
        <taxon>Hexapoda</taxon>
        <taxon>Insecta</taxon>
        <taxon>Pterygota</taxon>
        <taxon>Neoptera</taxon>
        <taxon>Endopterygota</taxon>
        <taxon>Hymenoptera</taxon>
        <taxon>Apocrita</taxon>
        <taxon>Proctotrupomorpha</taxon>
        <taxon>Chalcidoidea</taxon>
        <taxon>Aphelinidae</taxon>
        <taxon>Aphelininae</taxon>
        <taxon>Eretmocerus</taxon>
    </lineage>
</organism>
<gene>
    <name evidence="1" type="ORF">QAD02_012700</name>
</gene>
<proteinExistence type="predicted"/>
<reference evidence="1" key="1">
    <citation type="submission" date="2023-04" db="EMBL/GenBank/DDBJ databases">
        <title>A chromosome-level genome assembly of the parasitoid wasp Eretmocerus hayati.</title>
        <authorList>
            <person name="Zhong Y."/>
            <person name="Liu S."/>
            <person name="Liu Y."/>
        </authorList>
    </citation>
    <scope>NUCLEOTIDE SEQUENCE</scope>
    <source>
        <strain evidence="1">ZJU_SS_LIU_2023</strain>
    </source>
</reference>
<evidence type="ECO:0000313" key="1">
    <source>
        <dbReference type="EMBL" id="KAJ8676913.1"/>
    </source>
</evidence>
<sequence>MRPDSRRYLGSGTKPAEPAPKEPAPPPASNGQKGKRKGWRGDEQNANEVTESESGEGAAVTPNSSKPASTAAPKPPTPAAPTPMPNMTPWGFPWAFLPYPYWQTPGMPGM</sequence>
<comment type="caution">
    <text evidence="1">The sequence shown here is derived from an EMBL/GenBank/DDBJ whole genome shotgun (WGS) entry which is preliminary data.</text>
</comment>
<name>A0ACC2P0D4_9HYME</name>
<evidence type="ECO:0000313" key="2">
    <source>
        <dbReference type="Proteomes" id="UP001239111"/>
    </source>
</evidence>
<protein>
    <submittedName>
        <fullName evidence="1">Uncharacterized protein</fullName>
    </submittedName>
</protein>